<dbReference type="EMBL" id="JAPKNK010000006">
    <property type="protein sequence ID" value="MCX5570566.1"/>
    <property type="molecule type" value="Genomic_DNA"/>
</dbReference>
<comment type="similarity">
    <text evidence="1">Belongs to the Gfa family.</text>
</comment>
<evidence type="ECO:0000256" key="1">
    <source>
        <dbReference type="ARBA" id="ARBA00005495"/>
    </source>
</evidence>
<dbReference type="PANTHER" id="PTHR33337:SF40">
    <property type="entry name" value="CENP-V_GFA DOMAIN-CONTAINING PROTEIN-RELATED"/>
    <property type="match status" value="1"/>
</dbReference>
<comment type="caution">
    <text evidence="6">The sequence shown here is derived from an EMBL/GenBank/DDBJ whole genome shotgun (WGS) entry which is preliminary data.</text>
</comment>
<reference evidence="6" key="1">
    <citation type="submission" date="2022-11" db="EMBL/GenBank/DDBJ databases">
        <title>Biodiversity and phylogenetic relationships of bacteria.</title>
        <authorList>
            <person name="Machado R.A.R."/>
            <person name="Bhat A."/>
            <person name="Loulou A."/>
            <person name="Kallel S."/>
        </authorList>
    </citation>
    <scope>NUCLEOTIDE SEQUENCE</scope>
    <source>
        <strain evidence="6">K-TC2</strain>
    </source>
</reference>
<dbReference type="InterPro" id="IPR011057">
    <property type="entry name" value="Mss4-like_sf"/>
</dbReference>
<name>A0A9X3E2L1_9HYPH</name>
<dbReference type="Proteomes" id="UP001144805">
    <property type="component" value="Unassembled WGS sequence"/>
</dbReference>
<evidence type="ECO:0000259" key="5">
    <source>
        <dbReference type="PROSITE" id="PS51891"/>
    </source>
</evidence>
<sequence>MSEAVTSGGDAFVREGGCRCGAVRLRIRARPLLTMACHCTGCQRMSSSAYSLSAAIPSAAFEVTKGEPVIGGLRGASQHFFCGHCMTWMFTKPEGIDFFVNLRPTLLDDASWFVPYMETWTGEKLAWATTPAVRSFAALPPEDAYGDMIAGYAATWEGGDMGGRGG</sequence>
<evidence type="ECO:0000256" key="4">
    <source>
        <dbReference type="ARBA" id="ARBA00023239"/>
    </source>
</evidence>
<keyword evidence="2" id="KW-0479">Metal-binding</keyword>
<evidence type="ECO:0000313" key="7">
    <source>
        <dbReference type="Proteomes" id="UP001144805"/>
    </source>
</evidence>
<dbReference type="GO" id="GO:0016846">
    <property type="term" value="F:carbon-sulfur lyase activity"/>
    <property type="evidence" value="ECO:0007669"/>
    <property type="project" value="InterPro"/>
</dbReference>
<evidence type="ECO:0000256" key="2">
    <source>
        <dbReference type="ARBA" id="ARBA00022723"/>
    </source>
</evidence>
<dbReference type="InterPro" id="IPR006913">
    <property type="entry name" value="CENP-V/GFA"/>
</dbReference>
<feature type="domain" description="CENP-V/GFA" evidence="5">
    <location>
        <begin position="14"/>
        <end position="117"/>
    </location>
</feature>
<proteinExistence type="inferred from homology"/>
<evidence type="ECO:0000256" key="3">
    <source>
        <dbReference type="ARBA" id="ARBA00022833"/>
    </source>
</evidence>
<organism evidence="6 7">
    <name type="scientific">Kaistia nematophila</name>
    <dbReference type="NCBI Taxonomy" id="2994654"/>
    <lineage>
        <taxon>Bacteria</taxon>
        <taxon>Pseudomonadati</taxon>
        <taxon>Pseudomonadota</taxon>
        <taxon>Alphaproteobacteria</taxon>
        <taxon>Hyphomicrobiales</taxon>
        <taxon>Kaistiaceae</taxon>
        <taxon>Kaistia</taxon>
    </lineage>
</organism>
<protein>
    <submittedName>
        <fullName evidence="6">GFA family protein</fullName>
    </submittedName>
</protein>
<dbReference type="Gene3D" id="3.90.1590.10">
    <property type="entry name" value="glutathione-dependent formaldehyde- activating enzyme (gfa)"/>
    <property type="match status" value="1"/>
</dbReference>
<dbReference type="PROSITE" id="PS51891">
    <property type="entry name" value="CENP_V_GFA"/>
    <property type="match status" value="1"/>
</dbReference>
<dbReference type="GO" id="GO:0046872">
    <property type="term" value="F:metal ion binding"/>
    <property type="evidence" value="ECO:0007669"/>
    <property type="project" value="UniProtKB-KW"/>
</dbReference>
<evidence type="ECO:0000313" key="6">
    <source>
        <dbReference type="EMBL" id="MCX5570566.1"/>
    </source>
</evidence>
<keyword evidence="3" id="KW-0862">Zinc</keyword>
<dbReference type="RefSeq" id="WP_266339528.1">
    <property type="nucleotide sequence ID" value="NZ_JAPKNK010000006.1"/>
</dbReference>
<accession>A0A9X3E2L1</accession>
<dbReference type="AlphaFoldDB" id="A0A9X3E2L1"/>
<gene>
    <name evidence="6" type="ORF">OSH07_15255</name>
</gene>
<dbReference type="SUPFAM" id="SSF51316">
    <property type="entry name" value="Mss4-like"/>
    <property type="match status" value="1"/>
</dbReference>
<dbReference type="PANTHER" id="PTHR33337">
    <property type="entry name" value="GFA DOMAIN-CONTAINING PROTEIN"/>
    <property type="match status" value="1"/>
</dbReference>
<dbReference type="Pfam" id="PF04828">
    <property type="entry name" value="GFA"/>
    <property type="match status" value="1"/>
</dbReference>
<keyword evidence="7" id="KW-1185">Reference proteome</keyword>
<keyword evidence="4" id="KW-0456">Lyase</keyword>